<dbReference type="OrthoDB" id="10345630at2759"/>
<dbReference type="Gramene" id="TraesJUL7A03G04036410.1">
    <property type="protein sequence ID" value="TraesJUL7A03G04036410.1"/>
    <property type="gene ID" value="TraesJUL7A03G04036410"/>
</dbReference>
<dbReference type="SMR" id="A0A3B6RQJ4"/>
<dbReference type="Gramene" id="TraesCS7A03G1132800.1">
    <property type="protein sequence ID" value="TraesCS7A03G1132800.1.CDS"/>
    <property type="gene ID" value="TraesCS7A03G1132800"/>
</dbReference>
<dbReference type="Gramene" id="TraesSYM7A03G03954210.1">
    <property type="protein sequence ID" value="TraesSYM7A03G03954210.1"/>
    <property type="gene ID" value="TraesSYM7A03G03954210"/>
</dbReference>
<dbReference type="Gramene" id="TraesLDM7A03G04003370.1">
    <property type="protein sequence ID" value="TraesLDM7A03G04003370.1"/>
    <property type="gene ID" value="TraesLDM7A03G04003370"/>
</dbReference>
<dbReference type="Proteomes" id="UP000019116">
    <property type="component" value="Chromosome 7A"/>
</dbReference>
<dbReference type="RefSeq" id="XP_044424584.1">
    <property type="nucleotide sequence ID" value="XM_044568649.1"/>
</dbReference>
<dbReference type="Gramene" id="TraesCS7A02G467100.1">
    <property type="protein sequence ID" value="TraesCS7A02G467100.1"/>
    <property type="gene ID" value="TraesCS7A02G467100"/>
</dbReference>
<dbReference type="Gramene" id="TraesLAC7A03G03953940.1">
    <property type="protein sequence ID" value="TraesLAC7A03G03953940.1"/>
    <property type="gene ID" value="TraesLAC7A03G03953940"/>
</dbReference>
<accession>A0A3B6RQJ4</accession>
<evidence type="ECO:0000313" key="2">
    <source>
        <dbReference type="Proteomes" id="UP000019116"/>
    </source>
</evidence>
<evidence type="ECO:0000313" key="1">
    <source>
        <dbReference type="EnsemblPlants" id="TraesCS7A02G467100.1"/>
    </source>
</evidence>
<reference evidence="1" key="2">
    <citation type="submission" date="2018-10" db="UniProtKB">
        <authorList>
            <consortium name="EnsemblPlants"/>
        </authorList>
    </citation>
    <scope>IDENTIFICATION</scope>
</reference>
<proteinExistence type="predicted"/>
<dbReference type="EnsemblPlants" id="TraesCS7A02G467100.1">
    <property type="protein sequence ID" value="TraesCS7A02G467100.1"/>
    <property type="gene ID" value="TraesCS7A02G467100"/>
</dbReference>
<dbReference type="AlphaFoldDB" id="A0A3B6RQJ4"/>
<gene>
    <name evidence="1" type="primary">LOC123149115</name>
</gene>
<keyword evidence="2" id="KW-1185">Reference proteome</keyword>
<dbReference type="Gramene" id="TraesNOR7A03G04043490.1">
    <property type="protein sequence ID" value="TraesNOR7A03G04043490.1"/>
    <property type="gene ID" value="TraesNOR7A03G04043490"/>
</dbReference>
<sequence>MSFSDTCLVTMRGSILYSSFRRISQGHPPKSSGFHRSSPLAAQRFGRSKRWIATSDGLPGEKMMLVNDLVCPVKYFTEEVPLLEPLDGNILLKTVGGPRGKTLVAWKAGKTIRSLPELIAAYQLHGCTLGNRLRLENLKISRSSGRFVLIDTEEIGPTEKKGIFIQDWNLGGDVLDTIARRVLGVGTPYPKDLEKYINNMRSAEPKLWRLLYNSLFLSPEARYWLRVYVNQMSREDFESLSRDMKHKMQKFFGELPYQGGVEEEGSLKWLSVNEEFIRATPAESRKDAQNRVTGPNYLSTEKARKRDLGRWLVCVNRDGLTHGTKTKAKHLKEIKRFMLTAQNISQLLHVEFDELDQTYIDLCDEYNELRELLSIEGIFFETPETWRTAIEALEKDIQAVRELKEKNLVLLT</sequence>
<organism evidence="1">
    <name type="scientific">Triticum aestivum</name>
    <name type="common">Wheat</name>
    <dbReference type="NCBI Taxonomy" id="4565"/>
    <lineage>
        <taxon>Eukaryota</taxon>
        <taxon>Viridiplantae</taxon>
        <taxon>Streptophyta</taxon>
        <taxon>Embryophyta</taxon>
        <taxon>Tracheophyta</taxon>
        <taxon>Spermatophyta</taxon>
        <taxon>Magnoliopsida</taxon>
        <taxon>Liliopsida</taxon>
        <taxon>Poales</taxon>
        <taxon>Poaceae</taxon>
        <taxon>BOP clade</taxon>
        <taxon>Pooideae</taxon>
        <taxon>Triticodae</taxon>
        <taxon>Triticeae</taxon>
        <taxon>Triticinae</taxon>
        <taxon>Triticum</taxon>
    </lineage>
</organism>
<dbReference type="Gramene" id="TraesROB_scaffold_086215_01G000300.1">
    <property type="protein sequence ID" value="TraesROB_scaffold_086215_01G000300.1"/>
    <property type="gene ID" value="TraesROB_scaffold_086215_01G000300"/>
</dbReference>
<dbReference type="Gramene" id="TraesCLE_scaffold_051110_01G000100.1">
    <property type="protein sequence ID" value="TraesCLE_scaffold_051110_01G000100.1"/>
    <property type="gene ID" value="TraesCLE_scaffold_051110_01G000100"/>
</dbReference>
<protein>
    <submittedName>
        <fullName evidence="1">Uncharacterized protein</fullName>
    </submittedName>
</protein>
<dbReference type="Gramene" id="TraesWEE_scaffold_113677_01G000200.1">
    <property type="protein sequence ID" value="TraesWEE_scaffold_113677_01G000200.1"/>
    <property type="gene ID" value="TraesWEE_scaffold_113677_01G000200"/>
</dbReference>
<dbReference type="GeneID" id="123149115"/>
<reference evidence="1" key="1">
    <citation type="submission" date="2018-08" db="EMBL/GenBank/DDBJ databases">
        <authorList>
            <person name="Rossello M."/>
        </authorList>
    </citation>
    <scope>NUCLEOTIDE SEQUENCE [LARGE SCALE GENOMIC DNA]</scope>
    <source>
        <strain evidence="1">cv. Chinese Spring</strain>
    </source>
</reference>
<name>A0A3B6RQJ4_WHEAT</name>